<reference evidence="1" key="1">
    <citation type="journal article" date="2020" name="Stud. Mycol.">
        <title>101 Dothideomycetes genomes: a test case for predicting lifestyles and emergence of pathogens.</title>
        <authorList>
            <person name="Haridas S."/>
            <person name="Albert R."/>
            <person name="Binder M."/>
            <person name="Bloem J."/>
            <person name="Labutti K."/>
            <person name="Salamov A."/>
            <person name="Andreopoulos B."/>
            <person name="Baker S."/>
            <person name="Barry K."/>
            <person name="Bills G."/>
            <person name="Bluhm B."/>
            <person name="Cannon C."/>
            <person name="Castanera R."/>
            <person name="Culley D."/>
            <person name="Daum C."/>
            <person name="Ezra D."/>
            <person name="Gonzalez J."/>
            <person name="Henrissat B."/>
            <person name="Kuo A."/>
            <person name="Liang C."/>
            <person name="Lipzen A."/>
            <person name="Lutzoni F."/>
            <person name="Magnuson J."/>
            <person name="Mondo S."/>
            <person name="Nolan M."/>
            <person name="Ohm R."/>
            <person name="Pangilinan J."/>
            <person name="Park H.-J."/>
            <person name="Ramirez L."/>
            <person name="Alfaro M."/>
            <person name="Sun H."/>
            <person name="Tritt A."/>
            <person name="Yoshinaga Y."/>
            <person name="Zwiers L.-H."/>
            <person name="Turgeon B."/>
            <person name="Goodwin S."/>
            <person name="Spatafora J."/>
            <person name="Crous P."/>
            <person name="Grigoriev I."/>
        </authorList>
    </citation>
    <scope>NUCLEOTIDE SEQUENCE</scope>
    <source>
        <strain evidence="1">CBS 125425</strain>
    </source>
</reference>
<evidence type="ECO:0000313" key="2">
    <source>
        <dbReference type="Proteomes" id="UP000799444"/>
    </source>
</evidence>
<dbReference type="OrthoDB" id="5325862at2759"/>
<dbReference type="EMBL" id="ML996366">
    <property type="protein sequence ID" value="KAF2726987.1"/>
    <property type="molecule type" value="Genomic_DNA"/>
</dbReference>
<accession>A0A9P4USQ4</accession>
<dbReference type="AlphaFoldDB" id="A0A9P4USQ4"/>
<protein>
    <submittedName>
        <fullName evidence="1">Uncharacterized protein</fullName>
    </submittedName>
</protein>
<proteinExistence type="predicted"/>
<sequence>MAYDHISFKLRSKLREILKVNLAEKTVADRVPPALDAKMAFIKTAVTTSEKSKEKQELTDAEAVSISGTTFALTDADFHDAKTLHINTKGIGVLRLPLPSSELEVSVHNTDGSLAYLSTRERRRSGNCILTNADGKQLTSTTYFFGPNRNPVLNMLDNAREAQEIRTASRWTSRTQEFVLPEGHTLEWSYKKALGFGKEGKKGTALVLTLGEKRLAALIRNEDTRTPGSKSCSAGNGGQLVISQEVVERDYDIPEAIVVATCLLMLKKEIDRRRAVQFMMIASASGSV</sequence>
<evidence type="ECO:0000313" key="1">
    <source>
        <dbReference type="EMBL" id="KAF2726987.1"/>
    </source>
</evidence>
<name>A0A9P4USQ4_9PLEO</name>
<gene>
    <name evidence="1" type="ORF">EJ04DRAFT_596593</name>
</gene>
<keyword evidence="2" id="KW-1185">Reference proteome</keyword>
<comment type="caution">
    <text evidence="1">The sequence shown here is derived from an EMBL/GenBank/DDBJ whole genome shotgun (WGS) entry which is preliminary data.</text>
</comment>
<dbReference type="Proteomes" id="UP000799444">
    <property type="component" value="Unassembled WGS sequence"/>
</dbReference>
<organism evidence="1 2">
    <name type="scientific">Polyplosphaeria fusca</name>
    <dbReference type="NCBI Taxonomy" id="682080"/>
    <lineage>
        <taxon>Eukaryota</taxon>
        <taxon>Fungi</taxon>
        <taxon>Dikarya</taxon>
        <taxon>Ascomycota</taxon>
        <taxon>Pezizomycotina</taxon>
        <taxon>Dothideomycetes</taxon>
        <taxon>Pleosporomycetidae</taxon>
        <taxon>Pleosporales</taxon>
        <taxon>Tetraplosphaeriaceae</taxon>
        <taxon>Polyplosphaeria</taxon>
    </lineage>
</organism>